<dbReference type="RefSeq" id="WP_062603447.1">
    <property type="nucleotide sequence ID" value="NZ_FCOX02000004.1"/>
</dbReference>
<gene>
    <name evidence="1" type="ORF">AWB78_01385</name>
</gene>
<dbReference type="AlphaFoldDB" id="A0A158A834"/>
<reference evidence="1" key="1">
    <citation type="submission" date="2016-01" db="EMBL/GenBank/DDBJ databases">
        <authorList>
            <person name="Peeters C."/>
        </authorList>
    </citation>
    <scope>NUCLEOTIDE SEQUENCE</scope>
    <source>
        <strain evidence="1">LMG 29321</strain>
    </source>
</reference>
<protein>
    <submittedName>
        <fullName evidence="1">Fis family transcriptional regulator</fullName>
    </submittedName>
</protein>
<keyword evidence="2" id="KW-1185">Reference proteome</keyword>
<organism evidence="1 2">
    <name type="scientific">Caballeronia calidae</name>
    <dbReference type="NCBI Taxonomy" id="1777139"/>
    <lineage>
        <taxon>Bacteria</taxon>
        <taxon>Pseudomonadati</taxon>
        <taxon>Pseudomonadota</taxon>
        <taxon>Betaproteobacteria</taxon>
        <taxon>Burkholderiales</taxon>
        <taxon>Burkholderiaceae</taxon>
        <taxon>Caballeronia</taxon>
    </lineage>
</organism>
<accession>A0A158A834</accession>
<proteinExistence type="predicted"/>
<comment type="caution">
    <text evidence="1">The sequence shown here is derived from an EMBL/GenBank/DDBJ whole genome shotgun (WGS) entry which is preliminary data.</text>
</comment>
<dbReference type="EMBL" id="FCOX02000004">
    <property type="protein sequence ID" value="SAK53994.1"/>
    <property type="molecule type" value="Genomic_DNA"/>
</dbReference>
<dbReference type="OrthoDB" id="9100619at2"/>
<sequence length="172" mass="19222">MAVAPQKSSSREIDEEQIDMGVQAPLRLRGEDTYLSSAALVELSLRNHVCFSLLRTEHGMAFHLGTIVRTMFASFFLFEAGLGKGEMNTFTEVDMTLGEVALRVHANGPCSLSLEAVNSTAKLLKLYDSQLQSSSLKAVIEAHQRAEQNFRKPTHERLSIAALVQRSRRRFR</sequence>
<dbReference type="Proteomes" id="UP000071859">
    <property type="component" value="Unassembled WGS sequence"/>
</dbReference>
<name>A0A158A834_9BURK</name>
<evidence type="ECO:0000313" key="2">
    <source>
        <dbReference type="Proteomes" id="UP000071859"/>
    </source>
</evidence>
<evidence type="ECO:0000313" key="1">
    <source>
        <dbReference type="EMBL" id="SAK53994.1"/>
    </source>
</evidence>